<name>A0A5Q4ZDM5_9BURK</name>
<evidence type="ECO:0000256" key="2">
    <source>
        <dbReference type="ARBA" id="ARBA00022448"/>
    </source>
</evidence>
<feature type="transmembrane region" description="Helical" evidence="7">
    <location>
        <begin position="217"/>
        <end position="239"/>
    </location>
</feature>
<dbReference type="KEGG" id="pdio:PDMSB3_2921"/>
<dbReference type="GO" id="GO:0055085">
    <property type="term" value="P:transmembrane transport"/>
    <property type="evidence" value="ECO:0007669"/>
    <property type="project" value="InterPro"/>
</dbReference>
<feature type="transmembrane region" description="Helical" evidence="7">
    <location>
        <begin position="91"/>
        <end position="112"/>
    </location>
</feature>
<keyword evidence="2" id="KW-0813">Transport</keyword>
<dbReference type="PANTHER" id="PTHR36838:SF1">
    <property type="entry name" value="SLR1864 PROTEIN"/>
    <property type="match status" value="1"/>
</dbReference>
<evidence type="ECO:0000256" key="1">
    <source>
        <dbReference type="ARBA" id="ARBA00004141"/>
    </source>
</evidence>
<reference evidence="8 9" key="1">
    <citation type="submission" date="2019-08" db="EMBL/GenBank/DDBJ databases">
        <authorList>
            <person name="Herpell B J."/>
        </authorList>
    </citation>
    <scope>NUCLEOTIDE SEQUENCE [LARGE SCALE GENOMIC DNA]</scope>
    <source>
        <strain evidence="9">Msb3</strain>
    </source>
</reference>
<accession>A0A5Q4ZDM5</accession>
<dbReference type="Pfam" id="PF03547">
    <property type="entry name" value="Mem_trans"/>
    <property type="match status" value="1"/>
</dbReference>
<gene>
    <name evidence="8" type="ORF">PDMSB3_2921</name>
</gene>
<feature type="transmembrane region" description="Helical" evidence="7">
    <location>
        <begin position="118"/>
        <end position="142"/>
    </location>
</feature>
<dbReference type="EMBL" id="LR699553">
    <property type="protein sequence ID" value="VVD29377.1"/>
    <property type="molecule type" value="Genomic_DNA"/>
</dbReference>
<feature type="transmembrane region" description="Helical" evidence="7">
    <location>
        <begin position="275"/>
        <end position="295"/>
    </location>
</feature>
<proteinExistence type="predicted"/>
<dbReference type="RefSeq" id="WP_007181238.1">
    <property type="nucleotide sequence ID" value="NZ_LR699553.1"/>
</dbReference>
<evidence type="ECO:0000313" key="8">
    <source>
        <dbReference type="EMBL" id="VVD29377.1"/>
    </source>
</evidence>
<feature type="transmembrane region" description="Helical" evidence="7">
    <location>
        <begin position="57"/>
        <end position="79"/>
    </location>
</feature>
<organism evidence="8 9">
    <name type="scientific">Paraburkholderia dioscoreae</name>
    <dbReference type="NCBI Taxonomy" id="2604047"/>
    <lineage>
        <taxon>Bacteria</taxon>
        <taxon>Pseudomonadati</taxon>
        <taxon>Pseudomonadota</taxon>
        <taxon>Betaproteobacteria</taxon>
        <taxon>Burkholderiales</taxon>
        <taxon>Burkholderiaceae</taxon>
        <taxon>Paraburkholderia</taxon>
    </lineage>
</organism>
<evidence type="ECO:0000256" key="6">
    <source>
        <dbReference type="ARBA" id="ARBA00023136"/>
    </source>
</evidence>
<keyword evidence="3" id="KW-1003">Cell membrane</keyword>
<feature type="transmembrane region" description="Helical" evidence="7">
    <location>
        <begin position="154"/>
        <end position="176"/>
    </location>
</feature>
<dbReference type="GO" id="GO:0016020">
    <property type="term" value="C:membrane"/>
    <property type="evidence" value="ECO:0007669"/>
    <property type="project" value="UniProtKB-SubCell"/>
</dbReference>
<dbReference type="Proteomes" id="UP000325811">
    <property type="component" value="Chromosome I"/>
</dbReference>
<protein>
    <submittedName>
        <fullName evidence="8">Putative permease</fullName>
    </submittedName>
</protein>
<evidence type="ECO:0000256" key="7">
    <source>
        <dbReference type="SAM" id="Phobius"/>
    </source>
</evidence>
<feature type="transmembrane region" description="Helical" evidence="7">
    <location>
        <begin position="245"/>
        <end position="268"/>
    </location>
</feature>
<dbReference type="PANTHER" id="PTHR36838">
    <property type="entry name" value="AUXIN EFFLUX CARRIER FAMILY PROTEIN"/>
    <property type="match status" value="1"/>
</dbReference>
<evidence type="ECO:0000256" key="4">
    <source>
        <dbReference type="ARBA" id="ARBA00022692"/>
    </source>
</evidence>
<keyword evidence="9" id="KW-1185">Reference proteome</keyword>
<keyword evidence="4 7" id="KW-0812">Transmembrane</keyword>
<feature type="transmembrane region" description="Helical" evidence="7">
    <location>
        <begin position="188"/>
        <end position="205"/>
    </location>
</feature>
<dbReference type="AlphaFoldDB" id="A0A5Q4ZDM5"/>
<comment type="subcellular location">
    <subcellularLocation>
        <location evidence="1">Membrane</location>
        <topology evidence="1">Multi-pass membrane protein</topology>
    </subcellularLocation>
</comment>
<evidence type="ECO:0000313" key="9">
    <source>
        <dbReference type="Proteomes" id="UP000325811"/>
    </source>
</evidence>
<sequence>MHPIILLFVCLLIGVLLRLTHRLPENASKVLGGWVINVALPAAAIRSLHQVSVRADWWLAALTPWAGAILAIIVLVPLCRSLGWSARRTGALVLVGGWGNTSFVGLPMIATFAGSQWLGLGIVIDLLGSYLALSTLGLVVATVASTGRMNWRAVVLRIATFPPFFAIIIAFATNHLERPEWLTQTIDSLANTLTPVALAAVGYALRVDRIAGRIGALLVGLGFRLLLAPLAILVAYVAVSRASDPVAQVAMLEMAMPPMLGASIIAIDHDLEPDLVALLIGLGVPLSIASALAWWSAIGHL</sequence>
<keyword evidence="6 7" id="KW-0472">Membrane</keyword>
<evidence type="ECO:0000256" key="3">
    <source>
        <dbReference type="ARBA" id="ARBA00022475"/>
    </source>
</evidence>
<evidence type="ECO:0000256" key="5">
    <source>
        <dbReference type="ARBA" id="ARBA00022989"/>
    </source>
</evidence>
<dbReference type="InterPro" id="IPR004776">
    <property type="entry name" value="Mem_transp_PIN-like"/>
</dbReference>
<keyword evidence="5 7" id="KW-1133">Transmembrane helix</keyword>